<keyword evidence="6" id="KW-0482">Metalloprotease</keyword>
<dbReference type="Gene3D" id="2.70.70.10">
    <property type="entry name" value="Glucose Permease (Domain IIA)"/>
    <property type="match status" value="1"/>
</dbReference>
<evidence type="ECO:0000313" key="10">
    <source>
        <dbReference type="EMBL" id="GJD99389.1"/>
    </source>
</evidence>
<dbReference type="InterPro" id="IPR011055">
    <property type="entry name" value="Dup_hybrid_motif"/>
</dbReference>
<keyword evidence="8" id="KW-1133">Transmembrane helix</keyword>
<organism evidence="10 11">
    <name type="scientific">Methylobacterium isbiliense</name>
    <dbReference type="NCBI Taxonomy" id="315478"/>
    <lineage>
        <taxon>Bacteria</taxon>
        <taxon>Pseudomonadati</taxon>
        <taxon>Pseudomonadota</taxon>
        <taxon>Alphaproteobacteria</taxon>
        <taxon>Hyphomicrobiales</taxon>
        <taxon>Methylobacteriaceae</taxon>
        <taxon>Methylobacterium</taxon>
    </lineage>
</organism>
<evidence type="ECO:0000256" key="5">
    <source>
        <dbReference type="ARBA" id="ARBA00022833"/>
    </source>
</evidence>
<keyword evidence="8" id="KW-0472">Membrane</keyword>
<comment type="cofactor">
    <cofactor evidence="1">
        <name>Zn(2+)</name>
        <dbReference type="ChEBI" id="CHEBI:29105"/>
    </cofactor>
</comment>
<dbReference type="EMBL" id="BPQQ01000015">
    <property type="protein sequence ID" value="GJD99389.1"/>
    <property type="molecule type" value="Genomic_DNA"/>
</dbReference>
<evidence type="ECO:0000256" key="3">
    <source>
        <dbReference type="ARBA" id="ARBA00022723"/>
    </source>
</evidence>
<dbReference type="InterPro" id="IPR016047">
    <property type="entry name" value="M23ase_b-sheet_dom"/>
</dbReference>
<evidence type="ECO:0000259" key="9">
    <source>
        <dbReference type="Pfam" id="PF01551"/>
    </source>
</evidence>
<reference evidence="10" key="2">
    <citation type="submission" date="2021-08" db="EMBL/GenBank/DDBJ databases">
        <authorList>
            <person name="Tani A."/>
            <person name="Ola A."/>
            <person name="Ogura Y."/>
            <person name="Katsura K."/>
            <person name="Hayashi T."/>
        </authorList>
    </citation>
    <scope>NUCLEOTIDE SEQUENCE</scope>
    <source>
        <strain evidence="10">DSM 17168</strain>
    </source>
</reference>
<feature type="region of interest" description="Disordered" evidence="7">
    <location>
        <begin position="29"/>
        <end position="57"/>
    </location>
</feature>
<accession>A0ABQ4SC67</accession>
<evidence type="ECO:0000256" key="8">
    <source>
        <dbReference type="SAM" id="Phobius"/>
    </source>
</evidence>
<keyword evidence="8" id="KW-0812">Transmembrane</keyword>
<keyword evidence="3" id="KW-0479">Metal-binding</keyword>
<evidence type="ECO:0000256" key="2">
    <source>
        <dbReference type="ARBA" id="ARBA00022670"/>
    </source>
</evidence>
<dbReference type="Proteomes" id="UP001055153">
    <property type="component" value="Unassembled WGS sequence"/>
</dbReference>
<sequence>MDGPAGGSSGQQTCRAADWTDAASEFGSSLTLTGQSPLHSRNGPMPQPSPLPGTSPRPPAAPIVYVVRRRTVAAAGLAGLTLALWASAASWALVFRDETLARITARERSLHYAYEERVSALRARLDRVATQKLLEQDGVETRIAELASRQVALENRQAMLAGLAEQAGETPDAPPVTGALPARGVPQKPVPVPLPNPEALGLRTEAAPVPVPLGPVSRVAGLETALAGIAAQQSLTLDRILQRSQVEASRLRRVMAEVGLDPGRFAPARGGGLGGPLVPVGSGPFEAAVTLAQRSLGERDQLRRILKGLPLQRPLAFDGGLSSHYGYRVDPFTRGLALHTGIDLRAESGAPAQAAGAGTVTAAEYSGGYGNMVEIDHGHGIVTRYAHLSAIGVAPGQSVAAGQVVGRVGSTGRSTAPHLHYETRIDGEPVDPQRFLRASARLFAAR</sequence>
<gene>
    <name evidence="10" type="ORF">GMJLKIPL_1306</name>
</gene>
<comment type="caution">
    <text evidence="10">The sequence shown here is derived from an EMBL/GenBank/DDBJ whole genome shotgun (WGS) entry which is preliminary data.</text>
</comment>
<dbReference type="PANTHER" id="PTHR21666:SF288">
    <property type="entry name" value="CELL DIVISION PROTEIN YTFB"/>
    <property type="match status" value="1"/>
</dbReference>
<dbReference type="SUPFAM" id="SSF51261">
    <property type="entry name" value="Duplicated hybrid motif"/>
    <property type="match status" value="1"/>
</dbReference>
<protein>
    <recommendedName>
        <fullName evidence="9">M23ase beta-sheet core domain-containing protein</fullName>
    </recommendedName>
</protein>
<name>A0ABQ4SC67_9HYPH</name>
<keyword evidence="2" id="KW-0645">Protease</keyword>
<keyword evidence="5" id="KW-0862">Zinc</keyword>
<dbReference type="Pfam" id="PF01551">
    <property type="entry name" value="Peptidase_M23"/>
    <property type="match status" value="1"/>
</dbReference>
<dbReference type="PANTHER" id="PTHR21666">
    <property type="entry name" value="PEPTIDASE-RELATED"/>
    <property type="match status" value="1"/>
</dbReference>
<reference evidence="10" key="1">
    <citation type="journal article" date="2021" name="Front. Microbiol.">
        <title>Comprehensive Comparative Genomics and Phenotyping of Methylobacterium Species.</title>
        <authorList>
            <person name="Alessa O."/>
            <person name="Ogura Y."/>
            <person name="Fujitani Y."/>
            <person name="Takami H."/>
            <person name="Hayashi T."/>
            <person name="Sahin N."/>
            <person name="Tani A."/>
        </authorList>
    </citation>
    <scope>NUCLEOTIDE SEQUENCE</scope>
    <source>
        <strain evidence="10">DSM 17168</strain>
    </source>
</reference>
<feature type="compositionally biased region" description="Pro residues" evidence="7">
    <location>
        <begin position="45"/>
        <end position="57"/>
    </location>
</feature>
<feature type="compositionally biased region" description="Polar residues" evidence="7">
    <location>
        <begin position="29"/>
        <end position="39"/>
    </location>
</feature>
<feature type="domain" description="M23ase beta-sheet core" evidence="9">
    <location>
        <begin position="338"/>
        <end position="432"/>
    </location>
</feature>
<evidence type="ECO:0000256" key="7">
    <source>
        <dbReference type="SAM" id="MobiDB-lite"/>
    </source>
</evidence>
<keyword evidence="11" id="KW-1185">Reference proteome</keyword>
<evidence type="ECO:0000256" key="4">
    <source>
        <dbReference type="ARBA" id="ARBA00022801"/>
    </source>
</evidence>
<evidence type="ECO:0000313" key="11">
    <source>
        <dbReference type="Proteomes" id="UP001055153"/>
    </source>
</evidence>
<dbReference type="CDD" id="cd12797">
    <property type="entry name" value="M23_peptidase"/>
    <property type="match status" value="1"/>
</dbReference>
<dbReference type="InterPro" id="IPR050570">
    <property type="entry name" value="Cell_wall_metabolism_enzyme"/>
</dbReference>
<feature type="transmembrane region" description="Helical" evidence="8">
    <location>
        <begin position="72"/>
        <end position="94"/>
    </location>
</feature>
<evidence type="ECO:0000256" key="6">
    <source>
        <dbReference type="ARBA" id="ARBA00023049"/>
    </source>
</evidence>
<proteinExistence type="predicted"/>
<evidence type="ECO:0000256" key="1">
    <source>
        <dbReference type="ARBA" id="ARBA00001947"/>
    </source>
</evidence>
<keyword evidence="4" id="KW-0378">Hydrolase</keyword>